<keyword evidence="2" id="KW-0808">Transferase</keyword>
<feature type="transmembrane region" description="Helical" evidence="1">
    <location>
        <begin position="84"/>
        <end position="104"/>
    </location>
</feature>
<protein>
    <submittedName>
        <fullName evidence="2">Histidine kinase</fullName>
    </submittedName>
</protein>
<keyword evidence="2" id="KW-0418">Kinase</keyword>
<dbReference type="STRING" id="1348253.LK09_08490"/>
<feature type="transmembrane region" description="Helical" evidence="1">
    <location>
        <begin position="21"/>
        <end position="44"/>
    </location>
</feature>
<evidence type="ECO:0000256" key="1">
    <source>
        <dbReference type="SAM" id="Phobius"/>
    </source>
</evidence>
<proteinExistence type="predicted"/>
<keyword evidence="1" id="KW-0472">Membrane</keyword>
<dbReference type="GO" id="GO:0016301">
    <property type="term" value="F:kinase activity"/>
    <property type="evidence" value="ECO:0007669"/>
    <property type="project" value="UniProtKB-KW"/>
</dbReference>
<dbReference type="RefSeq" id="WP_039397843.1">
    <property type="nucleotide sequence ID" value="NZ_JTDK01000006.1"/>
</dbReference>
<accession>A0A0B2ABC2</accession>
<feature type="transmembrane region" description="Helical" evidence="1">
    <location>
        <begin position="50"/>
        <end position="72"/>
    </location>
</feature>
<name>A0A0B2ABC2_9MICO</name>
<reference evidence="2 3" key="1">
    <citation type="submission" date="2014-11" db="EMBL/GenBank/DDBJ databases">
        <title>Genome sequence of Microbacterium mangrovi MUSC 115(T).</title>
        <authorList>
            <person name="Lee L.-H."/>
        </authorList>
    </citation>
    <scope>NUCLEOTIDE SEQUENCE [LARGE SCALE GENOMIC DNA]</scope>
    <source>
        <strain evidence="2 3">MUSC 115</strain>
    </source>
</reference>
<evidence type="ECO:0000313" key="3">
    <source>
        <dbReference type="Proteomes" id="UP000031030"/>
    </source>
</evidence>
<keyword evidence="1" id="KW-0812">Transmembrane</keyword>
<keyword evidence="3" id="KW-1185">Reference proteome</keyword>
<gene>
    <name evidence="2" type="ORF">LK09_08490</name>
</gene>
<dbReference type="AlphaFoldDB" id="A0A0B2ABC2"/>
<dbReference type="EMBL" id="JTDK01000006">
    <property type="protein sequence ID" value="KHK98887.1"/>
    <property type="molecule type" value="Genomic_DNA"/>
</dbReference>
<evidence type="ECO:0000313" key="2">
    <source>
        <dbReference type="EMBL" id="KHK98887.1"/>
    </source>
</evidence>
<keyword evidence="1" id="KW-1133">Transmembrane helix</keyword>
<dbReference type="Proteomes" id="UP000031030">
    <property type="component" value="Unassembled WGS sequence"/>
</dbReference>
<organism evidence="2 3">
    <name type="scientific">Microbacterium mangrovi</name>
    <dbReference type="NCBI Taxonomy" id="1348253"/>
    <lineage>
        <taxon>Bacteria</taxon>
        <taxon>Bacillati</taxon>
        <taxon>Actinomycetota</taxon>
        <taxon>Actinomycetes</taxon>
        <taxon>Micrococcales</taxon>
        <taxon>Microbacteriaceae</taxon>
        <taxon>Microbacterium</taxon>
    </lineage>
</organism>
<sequence>MTHEPASDHAPGRGAARAGAVILALECLGVLILAGVQVVDLLIGDVVDPVSGIALIVLTVLGAAAVGAFAAATWRGASWGRSGGIVVQLLVLAVALGALTGAYAQPLIGLVLAVPAIVGLVVLVLAVRQAGASRRD</sequence>
<comment type="caution">
    <text evidence="2">The sequence shown here is derived from an EMBL/GenBank/DDBJ whole genome shotgun (WGS) entry which is preliminary data.</text>
</comment>
<feature type="transmembrane region" description="Helical" evidence="1">
    <location>
        <begin position="110"/>
        <end position="127"/>
    </location>
</feature>